<name>A0ACC8XDF6_9FIRM</name>
<reference evidence="1" key="1">
    <citation type="submission" date="2016-08" db="EMBL/GenBank/DDBJ databases">
        <authorList>
            <person name="Ngugi D.K."/>
            <person name="Miyake S."/>
            <person name="Stingl U."/>
        </authorList>
    </citation>
    <scope>NUCLEOTIDE SEQUENCE</scope>
    <source>
        <strain evidence="1">SCG-B11WGA-EpuloA1</strain>
    </source>
</reference>
<evidence type="ECO:0000313" key="1">
    <source>
        <dbReference type="EMBL" id="ONI40879.1"/>
    </source>
</evidence>
<dbReference type="EMBL" id="LJDB01000044">
    <property type="protein sequence ID" value="ONI40879.1"/>
    <property type="molecule type" value="Genomic_DNA"/>
</dbReference>
<comment type="caution">
    <text evidence="1">The sequence shown here is derived from an EMBL/GenBank/DDBJ whole genome shotgun (WGS) entry which is preliminary data.</text>
</comment>
<organism evidence="1 2">
    <name type="scientific">Candidatus Epulonipiscium fishelsonii</name>
    <dbReference type="NCBI Taxonomy" id="77094"/>
    <lineage>
        <taxon>Bacteria</taxon>
        <taxon>Bacillati</taxon>
        <taxon>Bacillota</taxon>
        <taxon>Clostridia</taxon>
        <taxon>Lachnospirales</taxon>
        <taxon>Lachnospiraceae</taxon>
        <taxon>Candidatus Epulonipiscium</taxon>
    </lineage>
</organism>
<keyword evidence="2" id="KW-1185">Reference proteome</keyword>
<gene>
    <name evidence="1" type="ORF">AN396_00805</name>
</gene>
<proteinExistence type="predicted"/>
<sequence>MKDFLIIDNKLFMKKLLKDTIFNEYEVYEIVLNTFTKFIIEGKRNTDFYSEQVSECITWKEIQAYIYFLVSGKTLPTYFKFVLFKRADPFNLFLNIVYKDNIITCITGCSYKTFTLDKSIEQDWDSEIQNFLLQNNFL</sequence>
<protein>
    <submittedName>
        <fullName evidence="1">Uncharacterized protein</fullName>
    </submittedName>
</protein>
<evidence type="ECO:0000313" key="2">
    <source>
        <dbReference type="Proteomes" id="UP000188605"/>
    </source>
</evidence>
<dbReference type="Proteomes" id="UP000188605">
    <property type="component" value="Unassembled WGS sequence"/>
</dbReference>
<accession>A0ACC8XDF6</accession>